<protein>
    <submittedName>
        <fullName evidence="8">Type IV secretion system protein</fullName>
    </submittedName>
</protein>
<feature type="region of interest" description="Disordered" evidence="6">
    <location>
        <begin position="364"/>
        <end position="394"/>
    </location>
</feature>
<comment type="similarity">
    <text evidence="2">Belongs to the TrbL/VirB6 family.</text>
</comment>
<organism evidence="8 9">
    <name type="scientific">Sphingomonas abietis</name>
    <dbReference type="NCBI Taxonomy" id="3012344"/>
    <lineage>
        <taxon>Bacteria</taxon>
        <taxon>Pseudomonadati</taxon>
        <taxon>Pseudomonadota</taxon>
        <taxon>Alphaproteobacteria</taxon>
        <taxon>Sphingomonadales</taxon>
        <taxon>Sphingomonadaceae</taxon>
        <taxon>Sphingomonas</taxon>
    </lineage>
</organism>
<dbReference type="InterPro" id="IPR007688">
    <property type="entry name" value="Conjugal_tfr_TrbL/VirB6"/>
</dbReference>
<keyword evidence="5 7" id="KW-0472">Membrane</keyword>
<sequence>MTCPALDIENGGLASALHAVDCRTGESTSVAFGRLFGAHGTLLPALTGLLTLYVAIFAIGLLTGRTRLGVTSLTPRMMTMGLVLTFATSWLAYQNVIWTLTTGAPDQIASLIAGTHGSASAAFADKLDMIFSAIADSTKQTATSVVSATGATTNGATPGGGMFTPQGMLWLSGLMLLVGTVGVLVTAKVALAALLAVGPVFIVMALFAGTRGLFEGWLKAVVSFAMVPMFVVLIGGAALSMIAPLIQAALMDSTTTSTKAVTALFLGACVYSALMVIVVKVTTTIVAGWRLPFGTAPEPTVAPAMPAAAAAPAPLLATRANGQAADTVRSIVAALPAPDGGSAAAASTTTNVSRITRDIAAPLAAPAPSGSARLQGVGSRFRTSPAAPSRAQLK</sequence>
<keyword evidence="9" id="KW-1185">Reference proteome</keyword>
<evidence type="ECO:0000256" key="6">
    <source>
        <dbReference type="SAM" id="MobiDB-lite"/>
    </source>
</evidence>
<feature type="transmembrane region" description="Helical" evidence="7">
    <location>
        <begin position="263"/>
        <end position="289"/>
    </location>
</feature>
<evidence type="ECO:0000256" key="4">
    <source>
        <dbReference type="ARBA" id="ARBA00022989"/>
    </source>
</evidence>
<keyword evidence="4 7" id="KW-1133">Transmembrane helix</keyword>
<feature type="transmembrane region" description="Helical" evidence="7">
    <location>
        <begin position="42"/>
        <end position="62"/>
    </location>
</feature>
<evidence type="ECO:0000256" key="1">
    <source>
        <dbReference type="ARBA" id="ARBA00004141"/>
    </source>
</evidence>
<feature type="transmembrane region" description="Helical" evidence="7">
    <location>
        <begin position="74"/>
        <end position="93"/>
    </location>
</feature>
<evidence type="ECO:0000256" key="5">
    <source>
        <dbReference type="ARBA" id="ARBA00023136"/>
    </source>
</evidence>
<dbReference type="Proteomes" id="UP001210865">
    <property type="component" value="Chromosome"/>
</dbReference>
<name>A0ABY7NQG8_9SPHN</name>
<dbReference type="EMBL" id="CP115174">
    <property type="protein sequence ID" value="WBO23785.1"/>
    <property type="molecule type" value="Genomic_DNA"/>
</dbReference>
<evidence type="ECO:0000313" key="8">
    <source>
        <dbReference type="EMBL" id="WBO23785.1"/>
    </source>
</evidence>
<gene>
    <name evidence="8" type="ORF">PBT88_06585</name>
</gene>
<evidence type="ECO:0000256" key="3">
    <source>
        <dbReference type="ARBA" id="ARBA00022692"/>
    </source>
</evidence>
<reference evidence="8 9" key="1">
    <citation type="submission" date="2022-12" db="EMBL/GenBank/DDBJ databases">
        <title>Sphingomonas abieness sp. nov., an endophytic bacterium isolated from Abies koreana.</title>
        <authorList>
            <person name="Jiang L."/>
            <person name="Lee J."/>
        </authorList>
    </citation>
    <scope>NUCLEOTIDE SEQUENCE [LARGE SCALE GENOMIC DNA]</scope>
    <source>
        <strain evidence="9">PAMB 00755</strain>
    </source>
</reference>
<feature type="transmembrane region" description="Helical" evidence="7">
    <location>
        <begin position="220"/>
        <end position="242"/>
    </location>
</feature>
<comment type="subcellular location">
    <subcellularLocation>
        <location evidence="1">Membrane</location>
        <topology evidence="1">Multi-pass membrane protein</topology>
    </subcellularLocation>
</comment>
<evidence type="ECO:0000313" key="9">
    <source>
        <dbReference type="Proteomes" id="UP001210865"/>
    </source>
</evidence>
<proteinExistence type="inferred from homology"/>
<feature type="transmembrane region" description="Helical" evidence="7">
    <location>
        <begin position="167"/>
        <end position="185"/>
    </location>
</feature>
<feature type="transmembrane region" description="Helical" evidence="7">
    <location>
        <begin position="192"/>
        <end position="214"/>
    </location>
</feature>
<dbReference type="RefSeq" id="WP_270078416.1">
    <property type="nucleotide sequence ID" value="NZ_CP115174.1"/>
</dbReference>
<accession>A0ABY7NQG8</accession>
<keyword evidence="3 7" id="KW-0812">Transmembrane</keyword>
<evidence type="ECO:0000256" key="7">
    <source>
        <dbReference type="SAM" id="Phobius"/>
    </source>
</evidence>
<evidence type="ECO:0000256" key="2">
    <source>
        <dbReference type="ARBA" id="ARBA00007802"/>
    </source>
</evidence>
<dbReference type="Pfam" id="PF04610">
    <property type="entry name" value="TrbL"/>
    <property type="match status" value="1"/>
</dbReference>